<dbReference type="PANTHER" id="PTHR22916:SF51">
    <property type="entry name" value="GLYCOSYLTRANSFERASE EPSH-RELATED"/>
    <property type="match status" value="1"/>
</dbReference>
<dbReference type="InterPro" id="IPR001173">
    <property type="entry name" value="Glyco_trans_2-like"/>
</dbReference>
<dbReference type="EC" id="2.4.-.-" evidence="4"/>
<dbReference type="AlphaFoldDB" id="A0A9E7CYX4"/>
<accession>A0A9E7CYX4</accession>
<dbReference type="CDD" id="cd00761">
    <property type="entry name" value="Glyco_tranf_GTA_type"/>
    <property type="match status" value="1"/>
</dbReference>
<evidence type="ECO:0000313" key="4">
    <source>
        <dbReference type="EMBL" id="UOB17080.1"/>
    </source>
</evidence>
<dbReference type="PANTHER" id="PTHR22916">
    <property type="entry name" value="GLYCOSYLTRANSFERASE"/>
    <property type="match status" value="1"/>
</dbReference>
<dbReference type="Pfam" id="PF00535">
    <property type="entry name" value="Glycos_transf_2"/>
    <property type="match status" value="1"/>
</dbReference>
<dbReference type="Gene3D" id="3.90.550.10">
    <property type="entry name" value="Spore Coat Polysaccharide Biosynthesis Protein SpsA, Chain A"/>
    <property type="match status" value="1"/>
</dbReference>
<gene>
    <name evidence="4" type="ORF">MQE35_15230</name>
</gene>
<dbReference type="InterPro" id="IPR029044">
    <property type="entry name" value="Nucleotide-diphossugar_trans"/>
</dbReference>
<evidence type="ECO:0000259" key="3">
    <source>
        <dbReference type="Pfam" id="PF00535"/>
    </source>
</evidence>
<name>A0A9E7CYX4_9FLAO</name>
<dbReference type="SUPFAM" id="SSF53448">
    <property type="entry name" value="Nucleotide-diphospho-sugar transferases"/>
    <property type="match status" value="1"/>
</dbReference>
<keyword evidence="5" id="KW-1185">Reference proteome</keyword>
<organism evidence="4 5">
    <name type="scientific">Abyssalbus ytuae</name>
    <dbReference type="NCBI Taxonomy" id="2926907"/>
    <lineage>
        <taxon>Bacteria</taxon>
        <taxon>Pseudomonadati</taxon>
        <taxon>Bacteroidota</taxon>
        <taxon>Flavobacteriia</taxon>
        <taxon>Flavobacteriales</taxon>
        <taxon>Flavobacteriaceae</taxon>
        <taxon>Abyssalbus</taxon>
    </lineage>
</organism>
<dbReference type="RefSeq" id="WP_255842351.1">
    <property type="nucleotide sequence ID" value="NZ_CP094358.1"/>
</dbReference>
<protein>
    <submittedName>
        <fullName evidence="4">Glycosyltransferase</fullName>
        <ecNumber evidence="4">2.4.-.-</ecNumber>
    </submittedName>
</protein>
<evidence type="ECO:0000256" key="2">
    <source>
        <dbReference type="ARBA" id="ARBA00022679"/>
    </source>
</evidence>
<sequence length="337" mass="40407">MIKISIVIPVYNVQDFVERCIRSVAEQNLSSHLYEIIIINDGTQDNSLEIAQRVAKQFNNIHIYSQQNSGLGASRNKGINLAKGEYIWFVDSDDFIKKDCFKEIFDILTDEKPDVLAFDFNCTDEEGKIIKWIDFKLQFDNKKTLTGPEFYELNYNNSYIWLYLFKKDLFTNNNVYFKNRINMQDSEILPRIMLYVKNILFYDKVLYYYVNRKDSFINTNDPQVRKKYYNSILKVNFYLNRFRDTLSKNNLMFKAISKKQKHINKILFLQYIHTNFSENDLKEIIKNLRKARLYPFKSFNEPNFRKKIIYIFGRILLNIHPVYGRKIYLKLKTISPK</sequence>
<keyword evidence="2 4" id="KW-0808">Transferase</keyword>
<feature type="domain" description="Glycosyltransferase 2-like" evidence="3">
    <location>
        <begin position="5"/>
        <end position="166"/>
    </location>
</feature>
<dbReference type="GO" id="GO:0016758">
    <property type="term" value="F:hexosyltransferase activity"/>
    <property type="evidence" value="ECO:0007669"/>
    <property type="project" value="UniProtKB-ARBA"/>
</dbReference>
<reference evidence="4" key="1">
    <citation type="submission" date="2022-03" db="EMBL/GenBank/DDBJ databases">
        <title>Description of Abyssus ytuae gen. nov., sp. nov., a novel member of the family Flavobacteriaceae isolated from the sediment of Mariana Trench.</title>
        <authorList>
            <person name="Zhang J."/>
            <person name="Xu X."/>
        </authorList>
    </citation>
    <scope>NUCLEOTIDE SEQUENCE</scope>
    <source>
        <strain evidence="4">MT3330</strain>
    </source>
</reference>
<keyword evidence="1 4" id="KW-0328">Glycosyltransferase</keyword>
<evidence type="ECO:0000313" key="5">
    <source>
        <dbReference type="Proteomes" id="UP000831290"/>
    </source>
</evidence>
<dbReference type="EMBL" id="CP094358">
    <property type="protein sequence ID" value="UOB17080.1"/>
    <property type="molecule type" value="Genomic_DNA"/>
</dbReference>
<proteinExistence type="predicted"/>
<dbReference type="Proteomes" id="UP000831290">
    <property type="component" value="Chromosome"/>
</dbReference>
<dbReference type="KEGG" id="fbm:MQE35_15230"/>
<evidence type="ECO:0000256" key="1">
    <source>
        <dbReference type="ARBA" id="ARBA00022676"/>
    </source>
</evidence>